<evidence type="ECO:0000313" key="3">
    <source>
        <dbReference type="Proteomes" id="UP001172155"/>
    </source>
</evidence>
<reference evidence="2" key="1">
    <citation type="submission" date="2023-06" db="EMBL/GenBank/DDBJ databases">
        <title>Genome-scale phylogeny and comparative genomics of the fungal order Sordariales.</title>
        <authorList>
            <consortium name="Lawrence Berkeley National Laboratory"/>
            <person name="Hensen N."/>
            <person name="Bonometti L."/>
            <person name="Westerberg I."/>
            <person name="Brannstrom I.O."/>
            <person name="Guillou S."/>
            <person name="Cros-Aarteil S."/>
            <person name="Calhoun S."/>
            <person name="Haridas S."/>
            <person name="Kuo A."/>
            <person name="Mondo S."/>
            <person name="Pangilinan J."/>
            <person name="Riley R."/>
            <person name="LaButti K."/>
            <person name="Andreopoulos B."/>
            <person name="Lipzen A."/>
            <person name="Chen C."/>
            <person name="Yanf M."/>
            <person name="Daum C."/>
            <person name="Ng V."/>
            <person name="Clum A."/>
            <person name="Steindorff A."/>
            <person name="Ohm R."/>
            <person name="Martin F."/>
            <person name="Silar P."/>
            <person name="Natvig D."/>
            <person name="Lalanne C."/>
            <person name="Gautier V."/>
            <person name="Ament-velasquez S.L."/>
            <person name="Kruys A."/>
            <person name="Hutchinson M.I."/>
            <person name="Powell A.J."/>
            <person name="Barry K."/>
            <person name="Miller A.N."/>
            <person name="Grigoriev I.V."/>
            <person name="Debuchy R."/>
            <person name="Gladieux P."/>
            <person name="Thoren M.H."/>
            <person name="Johannesson H."/>
        </authorList>
    </citation>
    <scope>NUCLEOTIDE SEQUENCE</scope>
    <source>
        <strain evidence="2">SMH3187-1</strain>
    </source>
</reference>
<comment type="caution">
    <text evidence="2">The sequence shown here is derived from an EMBL/GenBank/DDBJ whole genome shotgun (WGS) entry which is preliminary data.</text>
</comment>
<protein>
    <submittedName>
        <fullName evidence="2">Uncharacterized protein</fullName>
    </submittedName>
</protein>
<dbReference type="AlphaFoldDB" id="A0AA40EWU7"/>
<dbReference type="Proteomes" id="UP001172155">
    <property type="component" value="Unassembled WGS sequence"/>
</dbReference>
<evidence type="ECO:0000313" key="2">
    <source>
        <dbReference type="EMBL" id="KAK0747040.1"/>
    </source>
</evidence>
<dbReference type="InterPro" id="IPR036866">
    <property type="entry name" value="RibonucZ/Hydroxyglut_hydro"/>
</dbReference>
<feature type="non-terminal residue" evidence="2">
    <location>
        <position position="1"/>
    </location>
</feature>
<proteinExistence type="predicted"/>
<dbReference type="Gene3D" id="3.60.15.10">
    <property type="entry name" value="Ribonuclease Z/Hydroxyacylglutathione hydrolase-like"/>
    <property type="match status" value="1"/>
</dbReference>
<dbReference type="PANTHER" id="PTHR36142:SF2">
    <property type="entry name" value="METALLO-HYDROLASE_OXIDOREDUCTASE SUPERFAMILY PROTEIN"/>
    <property type="match status" value="1"/>
</dbReference>
<feature type="region of interest" description="Disordered" evidence="1">
    <location>
        <begin position="18"/>
        <end position="39"/>
    </location>
</feature>
<feature type="compositionally biased region" description="Low complexity" evidence="1">
    <location>
        <begin position="18"/>
        <end position="27"/>
    </location>
</feature>
<keyword evidence="3" id="KW-1185">Reference proteome</keyword>
<accession>A0AA40EWU7</accession>
<feature type="compositionally biased region" description="Pro residues" evidence="1">
    <location>
        <begin position="28"/>
        <end position="37"/>
    </location>
</feature>
<evidence type="ECO:0000256" key="1">
    <source>
        <dbReference type="SAM" id="MobiDB-lite"/>
    </source>
</evidence>
<sequence length="360" mass="39363">RPIITSLNGDNSWLLSFPYPTTTTASPTPNPASPSPKPRQKAYYHIAFDPWLAGPATLLTRSPPLIASFSEPHPVAITSGAGVENIAREIERAAYYSTTIHPPSSSHDETESGPSPIDAILLTFHATDHMHEPSLRTFSPSIPVFCTEQVAAIVRPWGYFDTFIVTKDYVAQSNNDRDEDAWRRLRPGDEDDGGLPPWLSFFRVQGSFFLNLAFAVIYSSPAPSGEETHEALLFVPHGIKIDAPAIGGFLEEWGEARKDTSKCVLGLFHAMHESFSLGVAVTTGVIGGLALDKLARPRYWVKSHHALLVMGGVLPWLIWIKDVARTLAWGLEQEKKNGKLGARSGAPNLVEVENGGCFVL</sequence>
<organism evidence="2 3">
    <name type="scientific">Schizothecium vesticola</name>
    <dbReference type="NCBI Taxonomy" id="314040"/>
    <lineage>
        <taxon>Eukaryota</taxon>
        <taxon>Fungi</taxon>
        <taxon>Dikarya</taxon>
        <taxon>Ascomycota</taxon>
        <taxon>Pezizomycotina</taxon>
        <taxon>Sordariomycetes</taxon>
        <taxon>Sordariomycetidae</taxon>
        <taxon>Sordariales</taxon>
        <taxon>Schizotheciaceae</taxon>
        <taxon>Schizothecium</taxon>
    </lineage>
</organism>
<dbReference type="PANTHER" id="PTHR36142">
    <property type="entry name" value="METALLO-HYDROLASE/OXIDOREDUCTASE SUPERFAMILY PROTEIN"/>
    <property type="match status" value="1"/>
</dbReference>
<name>A0AA40EWU7_9PEZI</name>
<feature type="non-terminal residue" evidence="2">
    <location>
        <position position="360"/>
    </location>
</feature>
<gene>
    <name evidence="2" type="ORF">B0T18DRAFT_305435</name>
</gene>
<dbReference type="EMBL" id="JAUKUD010000004">
    <property type="protein sequence ID" value="KAK0747040.1"/>
    <property type="molecule type" value="Genomic_DNA"/>
</dbReference>